<dbReference type="Proteomes" id="UP001150879">
    <property type="component" value="Unassembled WGS sequence"/>
</dbReference>
<protein>
    <submittedName>
        <fullName evidence="1">Uncharacterized protein</fullName>
    </submittedName>
</protein>
<reference evidence="1" key="2">
    <citation type="journal article" date="2023" name="IMA Fungus">
        <title>Comparative genomic study of the Penicillium genus elucidates a diverse pangenome and 15 lateral gene transfer events.</title>
        <authorList>
            <person name="Petersen C."/>
            <person name="Sorensen T."/>
            <person name="Nielsen M.R."/>
            <person name="Sondergaard T.E."/>
            <person name="Sorensen J.L."/>
            <person name="Fitzpatrick D.A."/>
            <person name="Frisvad J.C."/>
            <person name="Nielsen K.L."/>
        </authorList>
    </citation>
    <scope>NUCLEOTIDE SEQUENCE</scope>
    <source>
        <strain evidence="1">IBT 16849</strain>
    </source>
</reference>
<proteinExistence type="predicted"/>
<organism evidence="1 2">
    <name type="scientific">Penicillium cf. griseofulvum</name>
    <dbReference type="NCBI Taxonomy" id="2972120"/>
    <lineage>
        <taxon>Eukaryota</taxon>
        <taxon>Fungi</taxon>
        <taxon>Dikarya</taxon>
        <taxon>Ascomycota</taxon>
        <taxon>Pezizomycotina</taxon>
        <taxon>Eurotiomycetes</taxon>
        <taxon>Eurotiomycetidae</taxon>
        <taxon>Eurotiales</taxon>
        <taxon>Aspergillaceae</taxon>
        <taxon>Penicillium</taxon>
    </lineage>
</organism>
<evidence type="ECO:0000313" key="2">
    <source>
        <dbReference type="Proteomes" id="UP001150879"/>
    </source>
</evidence>
<name>A0A9W9LXX8_9EURO</name>
<comment type="caution">
    <text evidence="1">The sequence shown here is derived from an EMBL/GenBank/DDBJ whole genome shotgun (WGS) entry which is preliminary data.</text>
</comment>
<keyword evidence="2" id="KW-1185">Reference proteome</keyword>
<gene>
    <name evidence="1" type="ORF">N7472_011214</name>
</gene>
<accession>A0A9W9LXX8</accession>
<dbReference type="EMBL" id="JAPQKP010000008">
    <property type="protein sequence ID" value="KAJ5181254.1"/>
    <property type="molecule type" value="Genomic_DNA"/>
</dbReference>
<reference evidence="1" key="1">
    <citation type="submission" date="2022-11" db="EMBL/GenBank/DDBJ databases">
        <authorList>
            <person name="Petersen C."/>
        </authorList>
    </citation>
    <scope>NUCLEOTIDE SEQUENCE</scope>
    <source>
        <strain evidence="1">IBT 16849</strain>
    </source>
</reference>
<sequence length="84" mass="9396">MPSGLIVASRSFVKIPRAVLRQYWTHAKGRKYDTEHTHDNAVDIVSADHNHLGPWVIPAMEKFAQQVADINAHSKSLLLLGVHC</sequence>
<evidence type="ECO:0000313" key="1">
    <source>
        <dbReference type="EMBL" id="KAJ5181254.1"/>
    </source>
</evidence>
<dbReference type="AlphaFoldDB" id="A0A9W9LXX8"/>